<evidence type="ECO:0000259" key="1">
    <source>
        <dbReference type="Pfam" id="PF24351"/>
    </source>
</evidence>
<reference evidence="2 3" key="1">
    <citation type="journal article" date="2014" name="PLoS Genet.">
        <title>Phylogenetically driven sequencing of extremely halophilic archaea reveals strategies for static and dynamic osmo-response.</title>
        <authorList>
            <person name="Becker E.A."/>
            <person name="Seitzer P.M."/>
            <person name="Tritt A."/>
            <person name="Larsen D."/>
            <person name="Krusor M."/>
            <person name="Yao A.I."/>
            <person name="Wu D."/>
            <person name="Madern D."/>
            <person name="Eisen J.A."/>
            <person name="Darling A.E."/>
            <person name="Facciotti M.T."/>
        </authorList>
    </citation>
    <scope>NUCLEOTIDE SEQUENCE [LARGE SCALE GENOMIC DNA]</scope>
    <source>
        <strain evidence="2 3">JCM 14089</strain>
    </source>
</reference>
<dbReference type="AlphaFoldDB" id="L9W746"/>
<accession>L9W746</accession>
<proteinExistence type="predicted"/>
<keyword evidence="3" id="KW-1185">Reference proteome</keyword>
<dbReference type="EMBL" id="AOHX01000037">
    <property type="protein sequence ID" value="ELY45066.1"/>
    <property type="molecule type" value="Genomic_DNA"/>
</dbReference>
<dbReference type="RefSeq" id="WP_008162095.1">
    <property type="nucleotide sequence ID" value="NZ_AOHX01000037.1"/>
</dbReference>
<dbReference type="Proteomes" id="UP000011661">
    <property type="component" value="Unassembled WGS sequence"/>
</dbReference>
<sequence>MSGSATGHDDHGIGDRLATAANTDHAPALECVVVRYRERSDRCTFAPRECTEAEQLTQWLSADIDTVVDLDNVR</sequence>
<dbReference type="InterPro" id="IPR055933">
    <property type="entry name" value="DUF7511"/>
</dbReference>
<dbReference type="STRING" id="1230460.C495_08995"/>
<feature type="domain" description="DUF7511" evidence="1">
    <location>
        <begin position="28"/>
        <end position="74"/>
    </location>
</feature>
<gene>
    <name evidence="2" type="ORF">C495_08995</name>
</gene>
<dbReference type="Pfam" id="PF24351">
    <property type="entry name" value="DUF7511"/>
    <property type="match status" value="1"/>
</dbReference>
<organism evidence="2 3">
    <name type="scientific">Natronorubrum sulfidifaciens JCM 14089</name>
    <dbReference type="NCBI Taxonomy" id="1230460"/>
    <lineage>
        <taxon>Archaea</taxon>
        <taxon>Methanobacteriati</taxon>
        <taxon>Methanobacteriota</taxon>
        <taxon>Stenosarchaea group</taxon>
        <taxon>Halobacteria</taxon>
        <taxon>Halobacteriales</taxon>
        <taxon>Natrialbaceae</taxon>
        <taxon>Natronorubrum</taxon>
    </lineage>
</organism>
<dbReference type="OrthoDB" id="186853at2157"/>
<evidence type="ECO:0000313" key="2">
    <source>
        <dbReference type="EMBL" id="ELY45066.1"/>
    </source>
</evidence>
<evidence type="ECO:0000313" key="3">
    <source>
        <dbReference type="Proteomes" id="UP000011661"/>
    </source>
</evidence>
<dbReference type="PATRIC" id="fig|1230460.4.peg.1818"/>
<comment type="caution">
    <text evidence="2">The sequence shown here is derived from an EMBL/GenBank/DDBJ whole genome shotgun (WGS) entry which is preliminary data.</text>
</comment>
<protein>
    <recommendedName>
        <fullName evidence="1">DUF7511 domain-containing protein</fullName>
    </recommendedName>
</protein>
<name>L9W746_9EURY</name>
<dbReference type="eggNOG" id="arCOG06278">
    <property type="taxonomic scope" value="Archaea"/>
</dbReference>